<dbReference type="SMART" id="SM00895">
    <property type="entry name" value="FCD"/>
    <property type="match status" value="1"/>
</dbReference>
<evidence type="ECO:0000259" key="4">
    <source>
        <dbReference type="PROSITE" id="PS50949"/>
    </source>
</evidence>
<dbReference type="InterPro" id="IPR036388">
    <property type="entry name" value="WH-like_DNA-bd_sf"/>
</dbReference>
<dbReference type="EMBL" id="JAGGMB010000002">
    <property type="protein sequence ID" value="MBP2076496.1"/>
    <property type="molecule type" value="Genomic_DNA"/>
</dbReference>
<keyword evidence="1" id="KW-0805">Transcription regulation</keyword>
<comment type="caution">
    <text evidence="5">The sequence shown here is derived from an EMBL/GenBank/DDBJ whole genome shotgun (WGS) entry which is preliminary data.</text>
</comment>
<evidence type="ECO:0000256" key="1">
    <source>
        <dbReference type="ARBA" id="ARBA00023015"/>
    </source>
</evidence>
<dbReference type="PRINTS" id="PR00035">
    <property type="entry name" value="HTHGNTR"/>
</dbReference>
<protein>
    <submittedName>
        <fullName evidence="5">GntR family transcriptional repressor for pyruvate dehydrogenase complex</fullName>
    </submittedName>
</protein>
<gene>
    <name evidence="5" type="ORF">J2Z64_000708</name>
</gene>
<proteinExistence type="predicted"/>
<evidence type="ECO:0000256" key="2">
    <source>
        <dbReference type="ARBA" id="ARBA00023125"/>
    </source>
</evidence>
<dbReference type="Proteomes" id="UP001138793">
    <property type="component" value="Unassembled WGS sequence"/>
</dbReference>
<dbReference type="SUPFAM" id="SSF48008">
    <property type="entry name" value="GntR ligand-binding domain-like"/>
    <property type="match status" value="1"/>
</dbReference>
<dbReference type="Gene3D" id="1.10.10.10">
    <property type="entry name" value="Winged helix-like DNA-binding domain superfamily/Winged helix DNA-binding domain"/>
    <property type="match status" value="1"/>
</dbReference>
<keyword evidence="2" id="KW-0238">DNA-binding</keyword>
<dbReference type="GO" id="GO:0003677">
    <property type="term" value="F:DNA binding"/>
    <property type="evidence" value="ECO:0007669"/>
    <property type="project" value="UniProtKB-KW"/>
</dbReference>
<reference evidence="5" key="1">
    <citation type="submission" date="2021-03" db="EMBL/GenBank/DDBJ databases">
        <title>Genomic Encyclopedia of Type Strains, Phase IV (KMG-IV): sequencing the most valuable type-strain genomes for metagenomic binning, comparative biology and taxonomic classification.</title>
        <authorList>
            <person name="Goeker M."/>
        </authorList>
    </citation>
    <scope>NUCLEOTIDE SEQUENCE</scope>
    <source>
        <strain evidence="5">DSM 107338</strain>
    </source>
</reference>
<keyword evidence="3" id="KW-0804">Transcription</keyword>
<dbReference type="GO" id="GO:0003700">
    <property type="term" value="F:DNA-binding transcription factor activity"/>
    <property type="evidence" value="ECO:0007669"/>
    <property type="project" value="InterPro"/>
</dbReference>
<evidence type="ECO:0000256" key="3">
    <source>
        <dbReference type="ARBA" id="ARBA00023163"/>
    </source>
</evidence>
<dbReference type="PANTHER" id="PTHR43537">
    <property type="entry name" value="TRANSCRIPTIONAL REGULATOR, GNTR FAMILY"/>
    <property type="match status" value="1"/>
</dbReference>
<feature type="domain" description="HTH gntR-type" evidence="4">
    <location>
        <begin position="10"/>
        <end position="78"/>
    </location>
</feature>
<dbReference type="InterPro" id="IPR000524">
    <property type="entry name" value="Tscrpt_reg_HTH_GntR"/>
</dbReference>
<evidence type="ECO:0000313" key="6">
    <source>
        <dbReference type="Proteomes" id="UP001138793"/>
    </source>
</evidence>
<keyword evidence="6" id="KW-1185">Reference proteome</keyword>
<name>A0A9X1CB24_9BACI</name>
<organism evidence="5 6">
    <name type="scientific">Oceanobacillus polygoni</name>
    <dbReference type="NCBI Taxonomy" id="1235259"/>
    <lineage>
        <taxon>Bacteria</taxon>
        <taxon>Bacillati</taxon>
        <taxon>Bacillota</taxon>
        <taxon>Bacilli</taxon>
        <taxon>Bacillales</taxon>
        <taxon>Bacillaceae</taxon>
        <taxon>Oceanobacillus</taxon>
    </lineage>
</organism>
<dbReference type="InterPro" id="IPR008920">
    <property type="entry name" value="TF_FadR/GntR_C"/>
</dbReference>
<evidence type="ECO:0000313" key="5">
    <source>
        <dbReference type="EMBL" id="MBP2076496.1"/>
    </source>
</evidence>
<dbReference type="PANTHER" id="PTHR43537:SF5">
    <property type="entry name" value="UXU OPERON TRANSCRIPTIONAL REGULATOR"/>
    <property type="match status" value="1"/>
</dbReference>
<dbReference type="RefSeq" id="WP_149474669.1">
    <property type="nucleotide sequence ID" value="NZ_JAGGMB010000002.1"/>
</dbReference>
<dbReference type="Pfam" id="PF00392">
    <property type="entry name" value="GntR"/>
    <property type="match status" value="1"/>
</dbReference>
<dbReference type="OrthoDB" id="214086at2"/>
<dbReference type="InterPro" id="IPR036390">
    <property type="entry name" value="WH_DNA-bd_sf"/>
</dbReference>
<sequence length="243" mass="27853">MAFTPIKKQKKIYQTIIQQIKNSIADGNILPGEKLPSERALAEMFSVSRTSVKEAVTVLESSGIITVRSGVGMFLNEDSQQDLLHKFSQMMDEKGSAFIDLIELRQAIEGDAAYHAATRMTNDQKEKLTSIYHQLLAVEKNGLIALEEDYAFHYCIVEASNNPVMLEVMNLISDKIRSNLKESREHSIKNDMLNQQVMKEHENIFTSIIHKKAELARKTMWEHHQNIKERHIQSRLIKMGEEK</sequence>
<dbReference type="SMART" id="SM00345">
    <property type="entry name" value="HTH_GNTR"/>
    <property type="match status" value="1"/>
</dbReference>
<dbReference type="CDD" id="cd07377">
    <property type="entry name" value="WHTH_GntR"/>
    <property type="match status" value="1"/>
</dbReference>
<accession>A0A9X1CB24</accession>
<dbReference type="AlphaFoldDB" id="A0A9X1CB24"/>
<dbReference type="InterPro" id="IPR011711">
    <property type="entry name" value="GntR_C"/>
</dbReference>
<dbReference type="PROSITE" id="PS50949">
    <property type="entry name" value="HTH_GNTR"/>
    <property type="match status" value="1"/>
</dbReference>
<dbReference type="SUPFAM" id="SSF46785">
    <property type="entry name" value="Winged helix' DNA-binding domain"/>
    <property type="match status" value="1"/>
</dbReference>
<dbReference type="Gene3D" id="1.20.120.530">
    <property type="entry name" value="GntR ligand-binding domain-like"/>
    <property type="match status" value="1"/>
</dbReference>
<keyword evidence="5" id="KW-0670">Pyruvate</keyword>
<dbReference type="Pfam" id="PF07729">
    <property type="entry name" value="FCD"/>
    <property type="match status" value="1"/>
</dbReference>